<name>A0A8S0Y4H3_9FIRM</name>
<feature type="compositionally biased region" description="Polar residues" evidence="4">
    <location>
        <begin position="290"/>
        <end position="300"/>
    </location>
</feature>
<dbReference type="InterPro" id="IPR021136">
    <property type="entry name" value="Flagellar_hook_control-like_C"/>
</dbReference>
<evidence type="ECO:0000256" key="3">
    <source>
        <dbReference type="ARBA" id="ARBA00022795"/>
    </source>
</evidence>
<feature type="region of interest" description="Disordered" evidence="4">
    <location>
        <begin position="1"/>
        <end position="27"/>
    </location>
</feature>
<reference evidence="7" key="1">
    <citation type="submission" date="2014-11" db="EMBL/GenBank/DDBJ databases">
        <authorList>
            <person name="Hornung B.V."/>
        </authorList>
    </citation>
    <scope>NUCLEOTIDE SEQUENCE</scope>
    <source>
        <strain evidence="7">INE</strain>
    </source>
</reference>
<evidence type="ECO:0000256" key="1">
    <source>
        <dbReference type="ARBA" id="ARBA00003944"/>
    </source>
</evidence>
<sequence length="501" mass="50519">MPVPKLPVMGTAPISTPSARNGRSSSSDLLKTGFAALLCQGLLPVSATAQGTQRAAKGLPVPAEGYTGIAAAGKGRPGIPAPTTGQTGNPAIIEGYPGNFPGFPGAGLFSGESKAVPGGPNLGGKNPGGTNPGVTNSGGTAAESEELIKLLAGLLSSLAPAATGRGGAQGPGPDALAGENPTAKMVAELRCLAGILTQAGKESRVAGPVGAWQSILDSIMKTAGRPGDTPNFLQLPQGAAPADLLQALRVLLTELSGTVENSGAPQLNQPVADAVPAVLLKAGPGKGDPQGSNNNSSPPTATLPGTGAEPGASATGGASTQDGRSGGQRDAPPQNWAGLPISGTTGKILQPAAMGSGSEAAPVEIWQQVGKALAQNLRRESPQIKELTIQLQPEKLGKIQVLLNWDDKQVNLQITAADDSTAKMLQGHIHDLRNALENAGVACGTLDLGSGGSFGRPWRENAPQPFRPELGNRQEQARTPDALVLPYEAPGDEGYRVNLTA</sequence>
<feature type="compositionally biased region" description="Gly residues" evidence="4">
    <location>
        <begin position="120"/>
        <end position="131"/>
    </location>
</feature>
<dbReference type="Pfam" id="PF02120">
    <property type="entry name" value="Flg_hook"/>
    <property type="match status" value="1"/>
</dbReference>
<dbReference type="RefSeq" id="WP_240986237.1">
    <property type="nucleotide sequence ID" value="NZ_CDGJ01000003.1"/>
</dbReference>
<dbReference type="CDD" id="cd17470">
    <property type="entry name" value="T3SS_Flik_C"/>
    <property type="match status" value="1"/>
</dbReference>
<comment type="function">
    <text evidence="1">Controls the length of the flagellar hook.</text>
</comment>
<dbReference type="AlphaFoldDB" id="A0A8S0Y4H3"/>
<keyword evidence="3" id="KW-1005">Bacterial flagellum biogenesis</keyword>
<keyword evidence="8" id="KW-1185">Reference proteome</keyword>
<protein>
    <submittedName>
        <fullName evidence="7">Flagellar hook-length control protein signature</fullName>
    </submittedName>
    <submittedName>
        <fullName evidence="6">Flagellar hook-length control protein-like, C-terminal</fullName>
    </submittedName>
</protein>
<dbReference type="InterPro" id="IPR001635">
    <property type="entry name" value="Flag_hook_Flik"/>
</dbReference>
<feature type="region of interest" description="Disordered" evidence="4">
    <location>
        <begin position="280"/>
        <end position="344"/>
    </location>
</feature>
<dbReference type="Gene3D" id="3.30.750.140">
    <property type="match status" value="1"/>
</dbReference>
<accession>A0A8S0Y4H3</accession>
<evidence type="ECO:0000256" key="4">
    <source>
        <dbReference type="SAM" id="MobiDB-lite"/>
    </source>
</evidence>
<feature type="domain" description="Flagellar hook-length control protein-like C-terminal" evidence="5">
    <location>
        <begin position="378"/>
        <end position="453"/>
    </location>
</feature>
<keyword evidence="6" id="KW-0969">Cilium</keyword>
<dbReference type="GO" id="GO:0009424">
    <property type="term" value="C:bacterial-type flagellum hook"/>
    <property type="evidence" value="ECO:0007669"/>
    <property type="project" value="InterPro"/>
</dbReference>
<feature type="compositionally biased region" description="Polar residues" evidence="4">
    <location>
        <begin position="13"/>
        <end position="27"/>
    </location>
</feature>
<feature type="region of interest" description="Disordered" evidence="4">
    <location>
        <begin position="454"/>
        <end position="479"/>
    </location>
</feature>
<dbReference type="EMBL" id="LR746496">
    <property type="protein sequence ID" value="CAA7602945.1"/>
    <property type="molecule type" value="Genomic_DNA"/>
</dbReference>
<evidence type="ECO:0000259" key="5">
    <source>
        <dbReference type="Pfam" id="PF02120"/>
    </source>
</evidence>
<evidence type="ECO:0000256" key="2">
    <source>
        <dbReference type="ARBA" id="ARBA00009149"/>
    </source>
</evidence>
<organism evidence="6">
    <name type="scientific">Acididesulfobacillus acetoxydans</name>
    <dbReference type="NCBI Taxonomy" id="1561005"/>
    <lineage>
        <taxon>Bacteria</taxon>
        <taxon>Bacillati</taxon>
        <taxon>Bacillota</taxon>
        <taxon>Clostridia</taxon>
        <taxon>Eubacteriales</taxon>
        <taxon>Peptococcaceae</taxon>
        <taxon>Acididesulfobacillus</taxon>
    </lineage>
</organism>
<keyword evidence="6" id="KW-0282">Flagellum</keyword>
<dbReference type="EMBL" id="CDGJ01000003">
    <property type="protein sequence ID" value="CEJ05827.1"/>
    <property type="molecule type" value="Genomic_DNA"/>
</dbReference>
<dbReference type="Proteomes" id="UP000836597">
    <property type="component" value="Chromosome"/>
</dbReference>
<proteinExistence type="inferred from homology"/>
<dbReference type="PRINTS" id="PR01007">
    <property type="entry name" value="FLGHOOKFLIK"/>
</dbReference>
<dbReference type="GO" id="GO:0044780">
    <property type="term" value="P:bacterial-type flagellum assembly"/>
    <property type="evidence" value="ECO:0007669"/>
    <property type="project" value="InterPro"/>
</dbReference>
<evidence type="ECO:0000313" key="6">
    <source>
        <dbReference type="EMBL" id="CAA7602945.1"/>
    </source>
</evidence>
<dbReference type="InterPro" id="IPR038610">
    <property type="entry name" value="FliK-like_C_sf"/>
</dbReference>
<dbReference type="Proteomes" id="UP001071230">
    <property type="component" value="Unassembled WGS sequence"/>
</dbReference>
<evidence type="ECO:0000313" key="7">
    <source>
        <dbReference type="EMBL" id="CEJ05827.1"/>
    </source>
</evidence>
<keyword evidence="6" id="KW-0966">Cell projection</keyword>
<gene>
    <name evidence="7" type="ORF">DEACI_0247</name>
    <name evidence="6" type="ORF">DEACI_3768</name>
</gene>
<dbReference type="KEGG" id="aacx:DEACI_3768"/>
<reference evidence="6" key="2">
    <citation type="submission" date="2020-01" db="EMBL/GenBank/DDBJ databases">
        <authorList>
            <person name="Hornung B."/>
        </authorList>
    </citation>
    <scope>NUCLEOTIDE SEQUENCE</scope>
    <source>
        <strain evidence="6">PacBioINE</strain>
    </source>
</reference>
<feature type="region of interest" description="Disordered" evidence="4">
    <location>
        <begin position="116"/>
        <end position="139"/>
    </location>
</feature>
<comment type="similarity">
    <text evidence="2">Belongs to the FliK family.</text>
</comment>
<evidence type="ECO:0000313" key="8">
    <source>
        <dbReference type="Proteomes" id="UP001071230"/>
    </source>
</evidence>